<keyword evidence="4" id="KW-1185">Reference proteome</keyword>
<evidence type="ECO:0000313" key="4">
    <source>
        <dbReference type="Proteomes" id="UP000002011"/>
    </source>
</evidence>
<proteinExistence type="predicted"/>
<dbReference type="eggNOG" id="COG4249">
    <property type="taxonomic scope" value="Bacteria"/>
</dbReference>
<dbReference type="InterPro" id="IPR001309">
    <property type="entry name" value="Pept_C14_p20"/>
</dbReference>
<dbReference type="HOGENOM" id="CLU_651711_0_0_10"/>
<sequence length="421" mass="45590">MIKLFTIFAALCLAFSPHQEVAAESNAPSDTLYLRTREKKVATVKEVYPDIVKYNSETEKDLLSIPVKELAGIVYANGTRDLFNAFDAGSKPDIKWLTNISFSDKPQAGISACILNEASNITIEVNGAPAAATRSFRTVPAQAEGCLGGVYISQQITLREGKNNVRILAGNASGNSSSDTLTIVYSKNPKRIALVVGNSSYQAGSQLQNPENDAKAITRKLTGLGFEVIERIDARQGDLRAAVAAFGSSIQDQDLEVALFYYAGHGIQVGGRNYLVPVDINPRSEMELKVLAVSADDVLDQMSAADEHSQRTNIMILDACRDNPLSRSWTRGSGARGLASMSAPPGSLITFSTKPGFTALDGDGTNSPYTAELLKALDVPGLRLEDIFRTVRIRVMELTNRQQVPMENSLLTREVILNKSK</sequence>
<protein>
    <submittedName>
        <fullName evidence="3">Peptidase C14 caspase catalytic subunit p20</fullName>
    </submittedName>
</protein>
<dbReference type="KEGG" id="dfe:Dfer_0572"/>
<feature type="chain" id="PRO_5002972316" evidence="1">
    <location>
        <begin position="23"/>
        <end position="421"/>
    </location>
</feature>
<evidence type="ECO:0000259" key="2">
    <source>
        <dbReference type="PROSITE" id="PS50208"/>
    </source>
</evidence>
<dbReference type="InterPro" id="IPR052039">
    <property type="entry name" value="Caspase-related_regulators"/>
</dbReference>
<dbReference type="Proteomes" id="UP000002011">
    <property type="component" value="Chromosome"/>
</dbReference>
<evidence type="ECO:0000313" key="3">
    <source>
        <dbReference type="EMBL" id="ACT91837.1"/>
    </source>
</evidence>
<dbReference type="InterPro" id="IPR029030">
    <property type="entry name" value="Caspase-like_dom_sf"/>
</dbReference>
<dbReference type="STRING" id="471854.Dfer_0572"/>
<accession>C6W0A3</accession>
<feature type="domain" description="Caspase family p20" evidence="2">
    <location>
        <begin position="189"/>
        <end position="324"/>
    </location>
</feature>
<dbReference type="SUPFAM" id="SSF52129">
    <property type="entry name" value="Caspase-like"/>
    <property type="match status" value="1"/>
</dbReference>
<dbReference type="PROSITE" id="PS50208">
    <property type="entry name" value="CASPASE_P20"/>
    <property type="match status" value="1"/>
</dbReference>
<dbReference type="Gene3D" id="2.60.40.10">
    <property type="entry name" value="Immunoglobulins"/>
    <property type="match status" value="1"/>
</dbReference>
<feature type="signal peptide" evidence="1">
    <location>
        <begin position="1"/>
        <end position="22"/>
    </location>
</feature>
<dbReference type="GO" id="GO:0006508">
    <property type="term" value="P:proteolysis"/>
    <property type="evidence" value="ECO:0007669"/>
    <property type="project" value="InterPro"/>
</dbReference>
<dbReference type="EMBL" id="CP001619">
    <property type="protein sequence ID" value="ACT91837.1"/>
    <property type="molecule type" value="Genomic_DNA"/>
</dbReference>
<dbReference type="GO" id="GO:0004197">
    <property type="term" value="F:cysteine-type endopeptidase activity"/>
    <property type="evidence" value="ECO:0007669"/>
    <property type="project" value="InterPro"/>
</dbReference>
<dbReference type="PANTHER" id="PTHR22576:SF37">
    <property type="entry name" value="MUCOSA-ASSOCIATED LYMPHOID TISSUE LYMPHOMA TRANSLOCATION PROTEIN 1"/>
    <property type="match status" value="1"/>
</dbReference>
<evidence type="ECO:0000256" key="1">
    <source>
        <dbReference type="SAM" id="SignalP"/>
    </source>
</evidence>
<name>C6W0A3_DYAFD</name>
<dbReference type="AlphaFoldDB" id="C6W0A3"/>
<keyword evidence="1" id="KW-0732">Signal</keyword>
<dbReference type="InterPro" id="IPR013783">
    <property type="entry name" value="Ig-like_fold"/>
</dbReference>
<dbReference type="Pfam" id="PF00656">
    <property type="entry name" value="Peptidase_C14"/>
    <property type="match status" value="1"/>
</dbReference>
<dbReference type="RefSeq" id="WP_015810094.1">
    <property type="nucleotide sequence ID" value="NC_013037.1"/>
</dbReference>
<organism evidence="3 4">
    <name type="scientific">Dyadobacter fermentans (strain ATCC 700827 / DSM 18053 / CIP 107007 / KCTC 52180 / NS114)</name>
    <dbReference type="NCBI Taxonomy" id="471854"/>
    <lineage>
        <taxon>Bacteria</taxon>
        <taxon>Pseudomonadati</taxon>
        <taxon>Bacteroidota</taxon>
        <taxon>Cytophagia</taxon>
        <taxon>Cytophagales</taxon>
        <taxon>Spirosomataceae</taxon>
        <taxon>Dyadobacter</taxon>
    </lineage>
</organism>
<dbReference type="Gene3D" id="3.40.50.1460">
    <property type="match status" value="1"/>
</dbReference>
<dbReference type="InterPro" id="IPR011600">
    <property type="entry name" value="Pept_C14_caspase"/>
</dbReference>
<gene>
    <name evidence="3" type="ordered locus">Dfer_0572</name>
</gene>
<reference evidence="3 4" key="1">
    <citation type="journal article" date="2009" name="Stand. Genomic Sci.">
        <title>Complete genome sequence of Dyadobacter fermentans type strain (NS114).</title>
        <authorList>
            <person name="Lang E."/>
            <person name="Lapidus A."/>
            <person name="Chertkov O."/>
            <person name="Brettin T."/>
            <person name="Detter J.C."/>
            <person name="Han C."/>
            <person name="Copeland A."/>
            <person name="Glavina Del Rio T."/>
            <person name="Nolan M."/>
            <person name="Chen F."/>
            <person name="Lucas S."/>
            <person name="Tice H."/>
            <person name="Cheng J.F."/>
            <person name="Land M."/>
            <person name="Hauser L."/>
            <person name="Chang Y.J."/>
            <person name="Jeffries C.D."/>
            <person name="Kopitz M."/>
            <person name="Bruce D."/>
            <person name="Goodwin L."/>
            <person name="Pitluck S."/>
            <person name="Ovchinnikova G."/>
            <person name="Pati A."/>
            <person name="Ivanova N."/>
            <person name="Mavrommatis K."/>
            <person name="Chen A."/>
            <person name="Palaniappan K."/>
            <person name="Chain P."/>
            <person name="Bristow J."/>
            <person name="Eisen J.A."/>
            <person name="Markowitz V."/>
            <person name="Hugenholtz P."/>
            <person name="Goker M."/>
            <person name="Rohde M."/>
            <person name="Kyrpides N.C."/>
            <person name="Klenk H.P."/>
        </authorList>
    </citation>
    <scope>NUCLEOTIDE SEQUENCE [LARGE SCALE GENOMIC DNA]</scope>
    <source>
        <strain evidence="4">ATCC 700827 / DSM 18053 / CIP 107007 / KCTC 52180 / NS114</strain>
    </source>
</reference>
<dbReference type="OrthoDB" id="9812126at2"/>
<dbReference type="PANTHER" id="PTHR22576">
    <property type="entry name" value="MUCOSA ASSOCIATED LYMPHOID TISSUE LYMPHOMA TRANSLOCATION PROTEIN 1/PARACASPASE"/>
    <property type="match status" value="1"/>
</dbReference>